<evidence type="ECO:0000256" key="6">
    <source>
        <dbReference type="RuleBase" id="RU362091"/>
    </source>
</evidence>
<keyword evidence="3 7" id="KW-0812">Transmembrane</keyword>
<dbReference type="OrthoDB" id="9814523at2"/>
<feature type="transmembrane region" description="Helical" evidence="7">
    <location>
        <begin position="217"/>
        <end position="237"/>
    </location>
</feature>
<evidence type="ECO:0000256" key="7">
    <source>
        <dbReference type="SAM" id="Phobius"/>
    </source>
</evidence>
<comment type="caution">
    <text evidence="8">The sequence shown here is derived from an EMBL/GenBank/DDBJ whole genome shotgun (WGS) entry which is preliminary data.</text>
</comment>
<feature type="transmembrane region" description="Helical" evidence="7">
    <location>
        <begin position="263"/>
        <end position="280"/>
    </location>
</feature>
<feature type="transmembrane region" description="Helical" evidence="7">
    <location>
        <begin position="454"/>
        <end position="472"/>
    </location>
</feature>
<dbReference type="AlphaFoldDB" id="A0A0W8IAH4"/>
<evidence type="ECO:0000313" key="8">
    <source>
        <dbReference type="EMBL" id="KUG56765.1"/>
    </source>
</evidence>
<feature type="transmembrane region" description="Helical" evidence="7">
    <location>
        <begin position="348"/>
        <end position="372"/>
    </location>
</feature>
<feature type="transmembrane region" description="Helical" evidence="7">
    <location>
        <begin position="393"/>
        <end position="413"/>
    </location>
</feature>
<protein>
    <submittedName>
        <fullName evidence="8">Sodium:solute symporter</fullName>
    </submittedName>
</protein>
<feature type="transmembrane region" description="Helical" evidence="7">
    <location>
        <begin position="301"/>
        <end position="328"/>
    </location>
</feature>
<organism evidence="8 9">
    <name type="scientific">Serinicoccus chungangensis</name>
    <dbReference type="NCBI Taxonomy" id="767452"/>
    <lineage>
        <taxon>Bacteria</taxon>
        <taxon>Bacillati</taxon>
        <taxon>Actinomycetota</taxon>
        <taxon>Actinomycetes</taxon>
        <taxon>Micrococcales</taxon>
        <taxon>Ornithinimicrobiaceae</taxon>
        <taxon>Serinicoccus</taxon>
    </lineage>
</organism>
<gene>
    <name evidence="8" type="ORF">AVL62_11510</name>
</gene>
<accession>A0A0W8IAH4</accession>
<dbReference type="GO" id="GO:0005412">
    <property type="term" value="F:D-glucose:sodium symporter activity"/>
    <property type="evidence" value="ECO:0007669"/>
    <property type="project" value="TreeGrafter"/>
</dbReference>
<comment type="subcellular location">
    <subcellularLocation>
        <location evidence="1">Membrane</location>
        <topology evidence="1">Multi-pass membrane protein</topology>
    </subcellularLocation>
</comment>
<dbReference type="RefSeq" id="WP_058890513.1">
    <property type="nucleotide sequence ID" value="NZ_LQBL01000011.1"/>
</dbReference>
<sequence length="559" mass="60227">MISDVLLPLSGSSGGGMPDFTVRALDLSVIIGYLVLSRIIPLVAGARMKRKAHAEAKASGKESDASEDYFLGGRNFIWPFVGLSLVATNMSGATFVGLAGGAYEQGISIFAYEWMSAVILVVFIFFILPFYLRSKVFTLPEYLEQRYDRRSRMAFAGFNLFANMFIDMAAALFAGAVVVKVLYPDIPMIVSVAVLAILAAIYTVIGGLGAVMISDSIQATVTLIGGVIVLIATFNAIESWDSMAQAAGDEKMSLILPADNADLPWPGLITGVLVVGLYYWTTNQLVVQRTLGAKSLDHGRWGSLLAGFIKLAFLFLFIFPGVMAISLYPNLDNPDTVFPTLVFDLLPVGLRGLILAAVIAAITSTVDSILNSASTIVTMDFVKTLRPDTSQRALVFTGRVATVVALVVAILWAPFIAQFDTLYNYLQSVLSFLVPPVVAVFLAGIAWKRISATAAFLTLVIMQPVGLITFILTQVLPEEPTIQFLYAAGISTALSVLLLVVISLLGPSPDESKTAELTWKSEYWTEESQALQGTAVWANYRVISVVLLALTAAIVVIWA</sequence>
<evidence type="ECO:0000256" key="1">
    <source>
        <dbReference type="ARBA" id="ARBA00004141"/>
    </source>
</evidence>
<dbReference type="GO" id="GO:0005886">
    <property type="term" value="C:plasma membrane"/>
    <property type="evidence" value="ECO:0007669"/>
    <property type="project" value="TreeGrafter"/>
</dbReference>
<evidence type="ECO:0000313" key="9">
    <source>
        <dbReference type="Proteomes" id="UP000054837"/>
    </source>
</evidence>
<evidence type="ECO:0000256" key="4">
    <source>
        <dbReference type="ARBA" id="ARBA00022989"/>
    </source>
</evidence>
<feature type="transmembrane region" description="Helical" evidence="7">
    <location>
        <begin position="153"/>
        <end position="174"/>
    </location>
</feature>
<keyword evidence="5 7" id="KW-0472">Membrane</keyword>
<dbReference type="STRING" id="767452.AVL62_11510"/>
<proteinExistence type="inferred from homology"/>
<name>A0A0W8IAH4_9MICO</name>
<evidence type="ECO:0000256" key="2">
    <source>
        <dbReference type="ARBA" id="ARBA00006434"/>
    </source>
</evidence>
<feature type="transmembrane region" description="Helical" evidence="7">
    <location>
        <begin position="425"/>
        <end position="447"/>
    </location>
</feature>
<dbReference type="PANTHER" id="PTHR11819">
    <property type="entry name" value="SOLUTE CARRIER FAMILY 5"/>
    <property type="match status" value="1"/>
</dbReference>
<keyword evidence="4 7" id="KW-1133">Transmembrane helix</keyword>
<dbReference type="PROSITE" id="PS50283">
    <property type="entry name" value="NA_SOLUT_SYMP_3"/>
    <property type="match status" value="1"/>
</dbReference>
<feature type="transmembrane region" description="Helical" evidence="7">
    <location>
        <begin position="20"/>
        <end position="40"/>
    </location>
</feature>
<evidence type="ECO:0000256" key="3">
    <source>
        <dbReference type="ARBA" id="ARBA00022692"/>
    </source>
</evidence>
<dbReference type="Pfam" id="PF00474">
    <property type="entry name" value="SSF"/>
    <property type="match status" value="1"/>
</dbReference>
<dbReference type="InterPro" id="IPR001734">
    <property type="entry name" value="Na/solute_symporter"/>
</dbReference>
<feature type="transmembrane region" description="Helical" evidence="7">
    <location>
        <begin position="186"/>
        <end position="205"/>
    </location>
</feature>
<feature type="transmembrane region" description="Helical" evidence="7">
    <location>
        <begin position="109"/>
        <end position="132"/>
    </location>
</feature>
<feature type="transmembrane region" description="Helical" evidence="7">
    <location>
        <begin position="484"/>
        <end position="505"/>
    </location>
</feature>
<dbReference type="Proteomes" id="UP000054837">
    <property type="component" value="Unassembled WGS sequence"/>
</dbReference>
<dbReference type="Gene3D" id="1.20.1730.10">
    <property type="entry name" value="Sodium/glucose cotransporter"/>
    <property type="match status" value="1"/>
</dbReference>
<dbReference type="InterPro" id="IPR038377">
    <property type="entry name" value="Na/Glc_symporter_sf"/>
</dbReference>
<dbReference type="EMBL" id="LQBL01000011">
    <property type="protein sequence ID" value="KUG56765.1"/>
    <property type="molecule type" value="Genomic_DNA"/>
</dbReference>
<comment type="similarity">
    <text evidence="2 6">Belongs to the sodium:solute symporter (SSF) (TC 2.A.21) family.</text>
</comment>
<evidence type="ECO:0000256" key="5">
    <source>
        <dbReference type="ARBA" id="ARBA00023136"/>
    </source>
</evidence>
<dbReference type="NCBIfam" id="TIGR00813">
    <property type="entry name" value="sss"/>
    <property type="match status" value="1"/>
</dbReference>
<feature type="transmembrane region" description="Helical" evidence="7">
    <location>
        <begin position="76"/>
        <end position="103"/>
    </location>
</feature>
<keyword evidence="9" id="KW-1185">Reference proteome</keyword>
<dbReference type="PANTHER" id="PTHR11819:SF195">
    <property type="entry name" value="SODIUM_GLUCOSE COTRANSPORTER 4"/>
    <property type="match status" value="1"/>
</dbReference>
<reference evidence="8 9" key="1">
    <citation type="submission" date="2015-12" db="EMBL/GenBank/DDBJ databases">
        <title>Serinicoccus chungangenesis strain CD08_5 genome sequencing and assembly.</title>
        <authorList>
            <person name="Chander A.M."/>
            <person name="Kaur G."/>
            <person name="Nair G.R."/>
            <person name="Dhawan D.K."/>
            <person name="Kochhar R.K."/>
            <person name="Mayilraj S."/>
            <person name="Bhadada S.K."/>
        </authorList>
    </citation>
    <scope>NUCLEOTIDE SEQUENCE [LARGE SCALE GENOMIC DNA]</scope>
    <source>
        <strain evidence="8 9">CD08_5</strain>
    </source>
</reference>
<feature type="transmembrane region" description="Helical" evidence="7">
    <location>
        <begin position="538"/>
        <end position="558"/>
    </location>
</feature>